<accession>A0ABY6CD13</accession>
<name>A0ABY6CD13_9HYPH</name>
<dbReference type="EMBL" id="CP104965">
    <property type="protein sequence ID" value="UXN70045.1"/>
    <property type="molecule type" value="Genomic_DNA"/>
</dbReference>
<dbReference type="Gene3D" id="3.40.1620.10">
    <property type="entry name" value="YefM-like domain"/>
    <property type="match status" value="1"/>
</dbReference>
<organism evidence="2 3">
    <name type="scientific">Devosia neptuniae</name>
    <dbReference type="NCBI Taxonomy" id="191302"/>
    <lineage>
        <taxon>Bacteria</taxon>
        <taxon>Pseudomonadati</taxon>
        <taxon>Pseudomonadota</taxon>
        <taxon>Alphaproteobacteria</taxon>
        <taxon>Hyphomicrobiales</taxon>
        <taxon>Devosiaceae</taxon>
        <taxon>Devosia</taxon>
    </lineage>
</organism>
<evidence type="ECO:0000313" key="3">
    <source>
        <dbReference type="Proteomes" id="UP001061862"/>
    </source>
</evidence>
<proteinExistence type="inferred from homology"/>
<evidence type="ECO:0000256" key="1">
    <source>
        <dbReference type="ARBA" id="ARBA00009981"/>
    </source>
</evidence>
<dbReference type="SUPFAM" id="SSF143120">
    <property type="entry name" value="YefM-like"/>
    <property type="match status" value="1"/>
</dbReference>
<keyword evidence="3" id="KW-1185">Reference proteome</keyword>
<gene>
    <name evidence="2" type="ORF">N8A98_23055</name>
</gene>
<sequence>MADLDEAIVATVDGPVHIESDGKDVAVLLSPEQYAALAGPVARIPRAELERLMAASIERHGSVYRALAKWEAENEPPEA</sequence>
<reference evidence="2 3" key="1">
    <citation type="submission" date="2022-09" db="EMBL/GenBank/DDBJ databases">
        <title>Interaction between co-microsymbionts with complementary sets of symbiotic genes in legume-rhizobium systems.</title>
        <authorList>
            <person name="Safronova V."/>
            <person name="Sazanova A."/>
            <person name="Afonin A."/>
            <person name="Chirak E."/>
        </authorList>
    </citation>
    <scope>NUCLEOTIDE SEQUENCE [LARGE SCALE GENOMIC DNA]</scope>
    <source>
        <strain evidence="2 3">A18/4-1</strain>
    </source>
</reference>
<evidence type="ECO:0000313" key="2">
    <source>
        <dbReference type="EMBL" id="UXN70045.1"/>
    </source>
</evidence>
<dbReference type="RefSeq" id="WP_262168823.1">
    <property type="nucleotide sequence ID" value="NZ_CP104965.1"/>
</dbReference>
<evidence type="ECO:0008006" key="4">
    <source>
        <dbReference type="Google" id="ProtNLM"/>
    </source>
</evidence>
<dbReference type="Proteomes" id="UP001061862">
    <property type="component" value="Chromosome"/>
</dbReference>
<protein>
    <recommendedName>
        <fullName evidence="4">Antitoxin</fullName>
    </recommendedName>
</protein>
<comment type="similarity">
    <text evidence="1">Belongs to the phD/YefM antitoxin family.</text>
</comment>
<dbReference type="InterPro" id="IPR036165">
    <property type="entry name" value="YefM-like_sf"/>
</dbReference>